<dbReference type="GO" id="GO:0005739">
    <property type="term" value="C:mitochondrion"/>
    <property type="evidence" value="ECO:0007669"/>
    <property type="project" value="TreeGrafter"/>
</dbReference>
<dbReference type="OrthoDB" id="408401at2759"/>
<feature type="domain" description="TauD/TfdA-like" evidence="7">
    <location>
        <begin position="122"/>
        <end position="353"/>
    </location>
</feature>
<evidence type="ECO:0000259" key="8">
    <source>
        <dbReference type="Pfam" id="PF06155"/>
    </source>
</evidence>
<dbReference type="GO" id="GO:0045329">
    <property type="term" value="P:carnitine biosynthetic process"/>
    <property type="evidence" value="ECO:0007669"/>
    <property type="project" value="TreeGrafter"/>
</dbReference>
<proteinExistence type="inferred from homology"/>
<reference evidence="10 11" key="2">
    <citation type="submission" date="2024-05" db="EMBL/GenBank/DDBJ databases">
        <authorList>
            <person name="Chen Y."/>
            <person name="Shah S."/>
            <person name="Dougan E. K."/>
            <person name="Thang M."/>
            <person name="Chan C."/>
        </authorList>
    </citation>
    <scope>NUCLEOTIDE SEQUENCE [LARGE SCALE GENOMIC DNA]</scope>
</reference>
<dbReference type="SUPFAM" id="SSF51197">
    <property type="entry name" value="Clavaminate synthase-like"/>
    <property type="match status" value="1"/>
</dbReference>
<dbReference type="Proteomes" id="UP001152797">
    <property type="component" value="Unassembled WGS sequence"/>
</dbReference>
<dbReference type="InterPro" id="IPR038492">
    <property type="entry name" value="GBBH-like_N_sf"/>
</dbReference>
<dbReference type="EMBL" id="CAMXCT010001112">
    <property type="protein sequence ID" value="CAI3986831.1"/>
    <property type="molecule type" value="Genomic_DNA"/>
</dbReference>
<dbReference type="EMBL" id="CAMXCT030001112">
    <property type="protein sequence ID" value="CAL4774143.1"/>
    <property type="molecule type" value="Genomic_DNA"/>
</dbReference>
<evidence type="ECO:0000256" key="2">
    <source>
        <dbReference type="ARBA" id="ARBA00008654"/>
    </source>
</evidence>
<dbReference type="InterPro" id="IPR010376">
    <property type="entry name" value="GBBH-like_N"/>
</dbReference>
<gene>
    <name evidence="9" type="ORF">C1SCF055_LOCUS14150</name>
</gene>
<comment type="cofactor">
    <cofactor evidence="1">
        <name>Fe(2+)</name>
        <dbReference type="ChEBI" id="CHEBI:29033"/>
    </cofactor>
</comment>
<reference evidence="9" key="1">
    <citation type="submission" date="2022-10" db="EMBL/GenBank/DDBJ databases">
        <authorList>
            <person name="Chen Y."/>
            <person name="Dougan E. K."/>
            <person name="Chan C."/>
            <person name="Rhodes N."/>
            <person name="Thang M."/>
        </authorList>
    </citation>
    <scope>NUCLEOTIDE SEQUENCE</scope>
</reference>
<evidence type="ECO:0000259" key="7">
    <source>
        <dbReference type="Pfam" id="PF02668"/>
    </source>
</evidence>
<dbReference type="Gene3D" id="3.60.130.10">
    <property type="entry name" value="Clavaminate synthase-like"/>
    <property type="match status" value="1"/>
</dbReference>
<name>A0A9P1CAQ2_9DINO</name>
<comment type="caution">
    <text evidence="9">The sequence shown here is derived from an EMBL/GenBank/DDBJ whole genome shotgun (WGS) entry which is preliminary data.</text>
</comment>
<dbReference type="GO" id="GO:0016706">
    <property type="term" value="F:2-oxoglutarate-dependent dioxygenase activity"/>
    <property type="evidence" value="ECO:0007669"/>
    <property type="project" value="UniProtKB-ARBA"/>
</dbReference>
<dbReference type="InterPro" id="IPR042098">
    <property type="entry name" value="TauD-like_sf"/>
</dbReference>
<sequence length="393" mass="43550">MEGLAKFARASLKCGKVSINWGSTAPVMELKPFWLRLHDPSSSTKNQQRLFEMSKVIDGTLSSEVTNLTSGSDGVCIKWSDGAKSYYDWNWLAKQAKPKEVHQHFWDGSFQQKLPWMEYDAFSTSSGKLQLCTYLQRYGLAFLRGLGAGEGTIRKVGNEIGHIRVTNYGDIFDVKDEGVNATNLAFTNQRISAHTDNPYRDPFPGIQMLHCLSCAEAGGATLFTDGFRVAEELKTLDGDAFRLLSGISHPFEYRDPDAAVLLQASVPVIKLQNGNIQRITFNNRSAAPLSPELPELEAYYRAWALFDRLANSGAFTVRIELKPGDLAIWSNGRVMHGREAYERGAPRHLQGAYLDGDEINSTVAAALADGEDLEKFFCDFSEVEALSLTGKNA</sequence>
<dbReference type="Gene3D" id="3.30.2020.30">
    <property type="match status" value="1"/>
</dbReference>
<dbReference type="EMBL" id="CAMXCT020001112">
    <property type="protein sequence ID" value="CAL1140206.1"/>
    <property type="molecule type" value="Genomic_DNA"/>
</dbReference>
<keyword evidence="6" id="KW-0408">Iron</keyword>
<dbReference type="InterPro" id="IPR003819">
    <property type="entry name" value="TauD/TfdA-like"/>
</dbReference>
<dbReference type="AlphaFoldDB" id="A0A9P1CAQ2"/>
<comment type="similarity">
    <text evidence="2">Belongs to the gamma-BBH/TMLD family.</text>
</comment>
<dbReference type="GO" id="GO:0046872">
    <property type="term" value="F:metal ion binding"/>
    <property type="evidence" value="ECO:0007669"/>
    <property type="project" value="UniProtKB-KW"/>
</dbReference>
<evidence type="ECO:0000313" key="10">
    <source>
        <dbReference type="EMBL" id="CAL4774143.1"/>
    </source>
</evidence>
<accession>A0A9P1CAQ2</accession>
<dbReference type="Pfam" id="PF02668">
    <property type="entry name" value="TauD"/>
    <property type="match status" value="1"/>
</dbReference>
<keyword evidence="11" id="KW-1185">Reference proteome</keyword>
<dbReference type="PANTHER" id="PTHR10696">
    <property type="entry name" value="GAMMA-BUTYROBETAINE HYDROXYLASE-RELATED"/>
    <property type="match status" value="1"/>
</dbReference>
<evidence type="ECO:0000256" key="5">
    <source>
        <dbReference type="ARBA" id="ARBA00023002"/>
    </source>
</evidence>
<dbReference type="Pfam" id="PF06155">
    <property type="entry name" value="GBBH-like_N"/>
    <property type="match status" value="1"/>
</dbReference>
<protein>
    <submittedName>
        <fullName evidence="10">Probable gamma-butyrobetaine dioxygenase (Gamma-butyrobetaine hydroxylase) (Gamma-BBH) (Gamma-butyrobetaine,2-oxoglutarate dioxygenase)</fullName>
    </submittedName>
</protein>
<dbReference type="CDD" id="cd00250">
    <property type="entry name" value="CAS_like"/>
    <property type="match status" value="1"/>
</dbReference>
<evidence type="ECO:0000256" key="3">
    <source>
        <dbReference type="ARBA" id="ARBA00022723"/>
    </source>
</evidence>
<dbReference type="InterPro" id="IPR050411">
    <property type="entry name" value="AlphaKG_dependent_hydroxylases"/>
</dbReference>
<keyword evidence="5" id="KW-0560">Oxidoreductase</keyword>
<evidence type="ECO:0000256" key="4">
    <source>
        <dbReference type="ARBA" id="ARBA00022964"/>
    </source>
</evidence>
<evidence type="ECO:0000256" key="1">
    <source>
        <dbReference type="ARBA" id="ARBA00001954"/>
    </source>
</evidence>
<evidence type="ECO:0000313" key="9">
    <source>
        <dbReference type="EMBL" id="CAI3986831.1"/>
    </source>
</evidence>
<dbReference type="PANTHER" id="PTHR10696:SF25">
    <property type="entry name" value="OXIDOREDUCTASE AIM17-RELATED"/>
    <property type="match status" value="1"/>
</dbReference>
<keyword evidence="3" id="KW-0479">Metal-binding</keyword>
<keyword evidence="4 10" id="KW-0223">Dioxygenase</keyword>
<evidence type="ECO:0000313" key="11">
    <source>
        <dbReference type="Proteomes" id="UP001152797"/>
    </source>
</evidence>
<evidence type="ECO:0000256" key="6">
    <source>
        <dbReference type="ARBA" id="ARBA00023004"/>
    </source>
</evidence>
<feature type="domain" description="Gamma-butyrobetaine hydroxylase-like N-terminal" evidence="8">
    <location>
        <begin position="16"/>
        <end position="92"/>
    </location>
</feature>
<organism evidence="9">
    <name type="scientific">Cladocopium goreaui</name>
    <dbReference type="NCBI Taxonomy" id="2562237"/>
    <lineage>
        <taxon>Eukaryota</taxon>
        <taxon>Sar</taxon>
        <taxon>Alveolata</taxon>
        <taxon>Dinophyceae</taxon>
        <taxon>Suessiales</taxon>
        <taxon>Symbiodiniaceae</taxon>
        <taxon>Cladocopium</taxon>
    </lineage>
</organism>